<name>A0A939SR59_PRORE</name>
<sequence length="92" mass="10194">MYSIGGGKDVFAKGKVNLNKNDLYIQPIDSTISALTGSFEFNNGDLRGENLQGHWFEQPITVDFTTTDQAKNYLVDVNVSGNWAVNKLAMFC</sequence>
<protein>
    <recommendedName>
        <fullName evidence="1">YhdP central domain-containing protein</fullName>
    </recommendedName>
</protein>
<dbReference type="Proteomes" id="UP000664477">
    <property type="component" value="Unassembled WGS sequence"/>
</dbReference>
<dbReference type="Pfam" id="PF13116">
    <property type="entry name" value="YhdP"/>
    <property type="match status" value="1"/>
</dbReference>
<evidence type="ECO:0000313" key="3">
    <source>
        <dbReference type="Proteomes" id="UP000664477"/>
    </source>
</evidence>
<dbReference type="PANTHER" id="PTHR38690">
    <property type="entry name" value="PROTEASE-RELATED"/>
    <property type="match status" value="1"/>
</dbReference>
<dbReference type="PANTHER" id="PTHR38690:SF1">
    <property type="entry name" value="PROTEASE"/>
    <property type="match status" value="1"/>
</dbReference>
<dbReference type="EMBL" id="JAGETQ010000017">
    <property type="protein sequence ID" value="MBO1915988.1"/>
    <property type="molecule type" value="Genomic_DNA"/>
</dbReference>
<gene>
    <name evidence="2" type="ORF">J4727_05235</name>
</gene>
<proteinExistence type="predicted"/>
<comment type="caution">
    <text evidence="2">The sequence shown here is derived from an EMBL/GenBank/DDBJ whole genome shotgun (WGS) entry which is preliminary data.</text>
</comment>
<feature type="domain" description="YhdP central" evidence="1">
    <location>
        <begin position="8"/>
        <end position="88"/>
    </location>
</feature>
<dbReference type="InterPro" id="IPR025263">
    <property type="entry name" value="YhdP_central"/>
</dbReference>
<evidence type="ECO:0000313" key="2">
    <source>
        <dbReference type="EMBL" id="MBO1915988.1"/>
    </source>
</evidence>
<accession>A0A939SR59</accession>
<organism evidence="2 3">
    <name type="scientific">Providencia rettgeri</name>
    <dbReference type="NCBI Taxonomy" id="587"/>
    <lineage>
        <taxon>Bacteria</taxon>
        <taxon>Pseudomonadati</taxon>
        <taxon>Pseudomonadota</taxon>
        <taxon>Gammaproteobacteria</taxon>
        <taxon>Enterobacterales</taxon>
        <taxon>Morganellaceae</taxon>
        <taxon>Providencia</taxon>
    </lineage>
</organism>
<dbReference type="InterPro" id="IPR011836">
    <property type="entry name" value="YhdP"/>
</dbReference>
<reference evidence="2" key="1">
    <citation type="submission" date="2021-03" db="EMBL/GenBank/DDBJ databases">
        <title>Molecular epidemiology and mechanisms of colistin and carbapenem resistance in Enterobacteriaceae from clinical isolates, the environment and porcine samples in Pretoria, South Africa.</title>
        <authorList>
            <person name="Bogoshi D."/>
            <person name="Mbelle N.M."/>
            <person name="Naidoo V."/>
            <person name="Osei Sekyere J."/>
        </authorList>
    </citation>
    <scope>NUCLEOTIDE SEQUENCE</scope>
    <source>
        <strain evidence="2">C052</strain>
    </source>
</reference>
<dbReference type="AlphaFoldDB" id="A0A939SR59"/>
<evidence type="ECO:0000259" key="1">
    <source>
        <dbReference type="Pfam" id="PF13116"/>
    </source>
</evidence>